<dbReference type="InterPro" id="IPR022998">
    <property type="entry name" value="ThiamineP_synth_TenI"/>
</dbReference>
<dbReference type="RefSeq" id="WP_115431838.1">
    <property type="nucleotide sequence ID" value="NZ_CP031337.1"/>
</dbReference>
<evidence type="ECO:0000313" key="13">
    <source>
        <dbReference type="EMBL" id="AXK37956.1"/>
    </source>
</evidence>
<dbReference type="GO" id="GO:0009228">
    <property type="term" value="P:thiamine biosynthetic process"/>
    <property type="evidence" value="ECO:0007669"/>
    <property type="project" value="UniProtKB-KW"/>
</dbReference>
<evidence type="ECO:0000256" key="4">
    <source>
        <dbReference type="ARBA" id="ARBA00022842"/>
    </source>
</evidence>
<evidence type="ECO:0000256" key="5">
    <source>
        <dbReference type="ARBA" id="ARBA00022977"/>
    </source>
</evidence>
<comment type="catalytic activity">
    <reaction evidence="6 9 10">
        <text>4-methyl-5-(2-phosphooxyethyl)-thiazole + 4-amino-2-methyl-5-(diphosphooxymethyl)pyrimidine + H(+) = thiamine phosphate + diphosphate</text>
        <dbReference type="Rhea" id="RHEA:22328"/>
        <dbReference type="ChEBI" id="CHEBI:15378"/>
        <dbReference type="ChEBI" id="CHEBI:33019"/>
        <dbReference type="ChEBI" id="CHEBI:37575"/>
        <dbReference type="ChEBI" id="CHEBI:57841"/>
        <dbReference type="ChEBI" id="CHEBI:58296"/>
        <dbReference type="EC" id="2.5.1.3"/>
    </reaction>
</comment>
<comment type="function">
    <text evidence="9">Condenses 4-methyl-5-(beta-hydroxyethyl)thiazole monophosphate (THZ-P) and 2-methyl-4-amino-5-hydroxymethyl pyrimidine pyrophosphate (HMP-PP) to form thiamine monophosphate (TMP).</text>
</comment>
<keyword evidence="4 9" id="KW-0460">Magnesium</keyword>
<dbReference type="GO" id="GO:0004789">
    <property type="term" value="F:thiamine-phosphate diphosphorylase activity"/>
    <property type="evidence" value="ECO:0007669"/>
    <property type="project" value="UniProtKB-UniRule"/>
</dbReference>
<dbReference type="EMBL" id="CP031337">
    <property type="protein sequence ID" value="AXK37956.1"/>
    <property type="molecule type" value="Genomic_DNA"/>
</dbReference>
<organism evidence="13 14">
    <name type="scientific">Crenobacter cavernae</name>
    <dbReference type="NCBI Taxonomy" id="2290923"/>
    <lineage>
        <taxon>Bacteria</taxon>
        <taxon>Pseudomonadati</taxon>
        <taxon>Pseudomonadota</taxon>
        <taxon>Betaproteobacteria</taxon>
        <taxon>Neisseriales</taxon>
        <taxon>Neisseriaceae</taxon>
        <taxon>Crenobacter</taxon>
    </lineage>
</organism>
<dbReference type="GO" id="GO:0000287">
    <property type="term" value="F:magnesium ion binding"/>
    <property type="evidence" value="ECO:0007669"/>
    <property type="project" value="UniProtKB-UniRule"/>
</dbReference>
<evidence type="ECO:0000259" key="12">
    <source>
        <dbReference type="Pfam" id="PF02581"/>
    </source>
</evidence>
<dbReference type="KEGG" id="ccah:DWG20_00070"/>
<comment type="caution">
    <text evidence="9">Lacks conserved residue(s) required for the propagation of feature annotation.</text>
</comment>
<dbReference type="GO" id="GO:0005737">
    <property type="term" value="C:cytoplasm"/>
    <property type="evidence" value="ECO:0007669"/>
    <property type="project" value="TreeGrafter"/>
</dbReference>
<dbReference type="CDD" id="cd00564">
    <property type="entry name" value="TMP_TenI"/>
    <property type="match status" value="1"/>
</dbReference>
<dbReference type="SUPFAM" id="SSF51391">
    <property type="entry name" value="Thiamin phosphate synthase"/>
    <property type="match status" value="1"/>
</dbReference>
<dbReference type="GO" id="GO:0009229">
    <property type="term" value="P:thiamine diphosphate biosynthetic process"/>
    <property type="evidence" value="ECO:0007669"/>
    <property type="project" value="UniProtKB-UniRule"/>
</dbReference>
<accession>A0A345Y204</accession>
<dbReference type="InterPro" id="IPR034291">
    <property type="entry name" value="TMP_synthase"/>
</dbReference>
<protein>
    <recommendedName>
        <fullName evidence="9">Thiamine-phosphate synthase</fullName>
        <shortName evidence="9">TP synthase</shortName>
        <shortName evidence="9">TPS</shortName>
        <ecNumber evidence="9">2.5.1.3</ecNumber>
    </recommendedName>
    <alternativeName>
        <fullName evidence="9">Thiamine-phosphate pyrophosphorylase</fullName>
        <shortName evidence="9">TMP pyrophosphorylase</shortName>
        <shortName evidence="9">TMP-PPase</shortName>
    </alternativeName>
</protein>
<evidence type="ECO:0000256" key="7">
    <source>
        <dbReference type="ARBA" id="ARBA00047851"/>
    </source>
</evidence>
<comment type="cofactor">
    <cofactor evidence="9">
        <name>Mg(2+)</name>
        <dbReference type="ChEBI" id="CHEBI:18420"/>
    </cofactor>
    <text evidence="9">Binds 1 Mg(2+) ion per subunit.</text>
</comment>
<evidence type="ECO:0000256" key="9">
    <source>
        <dbReference type="HAMAP-Rule" id="MF_00097"/>
    </source>
</evidence>
<feature type="binding site" evidence="9">
    <location>
        <begin position="142"/>
        <end position="144"/>
    </location>
    <ligand>
        <name>2-[(2R,5Z)-2-carboxy-4-methylthiazol-5(2H)-ylidene]ethyl phosphate</name>
        <dbReference type="ChEBI" id="CHEBI:62899"/>
    </ligand>
</feature>
<dbReference type="OrthoDB" id="9810880at2"/>
<evidence type="ECO:0000256" key="6">
    <source>
        <dbReference type="ARBA" id="ARBA00047334"/>
    </source>
</evidence>
<reference evidence="13 14" key="1">
    <citation type="submission" date="2018-07" db="EMBL/GenBank/DDBJ databases">
        <title>Crenobacter cavernae sp. nov., isolated from a karst cave.</title>
        <authorList>
            <person name="Zhu H."/>
        </authorList>
    </citation>
    <scope>NUCLEOTIDE SEQUENCE [LARGE SCALE GENOMIC DNA]</scope>
    <source>
        <strain evidence="13 14">K1W11S-77</strain>
    </source>
</reference>
<dbReference type="PANTHER" id="PTHR20857">
    <property type="entry name" value="THIAMINE-PHOSPHATE PYROPHOSPHORYLASE"/>
    <property type="match status" value="1"/>
</dbReference>
<dbReference type="EC" id="2.5.1.3" evidence="9"/>
<feature type="binding site" evidence="9">
    <location>
        <position position="171"/>
    </location>
    <ligand>
        <name>2-[(2R,5Z)-2-carboxy-4-methylthiazol-5(2H)-ylidene]ethyl phosphate</name>
        <dbReference type="ChEBI" id="CHEBI:62899"/>
    </ligand>
</feature>
<dbReference type="InterPro" id="IPR036206">
    <property type="entry name" value="ThiamineP_synth_sf"/>
</dbReference>
<feature type="binding site" evidence="9">
    <location>
        <position position="96"/>
    </location>
    <ligand>
        <name>Mg(2+)</name>
        <dbReference type="ChEBI" id="CHEBI:18420"/>
    </ligand>
</feature>
<keyword evidence="5 9" id="KW-0784">Thiamine biosynthesis</keyword>
<evidence type="ECO:0000256" key="3">
    <source>
        <dbReference type="ARBA" id="ARBA00022723"/>
    </source>
</evidence>
<keyword evidence="2 9" id="KW-0808">Transferase</keyword>
<feature type="binding site" evidence="9">
    <location>
        <position position="145"/>
    </location>
    <ligand>
        <name>4-amino-2-methyl-5-(diphosphooxymethyl)pyrimidine</name>
        <dbReference type="ChEBI" id="CHEBI:57841"/>
    </ligand>
</feature>
<evidence type="ECO:0000256" key="2">
    <source>
        <dbReference type="ARBA" id="ARBA00022679"/>
    </source>
</evidence>
<evidence type="ECO:0000256" key="10">
    <source>
        <dbReference type="RuleBase" id="RU003826"/>
    </source>
</evidence>
<feature type="domain" description="Thiamine phosphate synthase/TenI" evidence="12">
    <location>
        <begin position="15"/>
        <end position="193"/>
    </location>
</feature>
<dbReference type="InterPro" id="IPR013785">
    <property type="entry name" value="Aldolase_TIM"/>
</dbReference>
<dbReference type="HAMAP" id="MF_00097">
    <property type="entry name" value="TMP_synthase"/>
    <property type="match status" value="1"/>
</dbReference>
<evidence type="ECO:0000256" key="11">
    <source>
        <dbReference type="RuleBase" id="RU004253"/>
    </source>
</evidence>
<feature type="binding site" evidence="9">
    <location>
        <begin position="44"/>
        <end position="48"/>
    </location>
    <ligand>
        <name>4-amino-2-methyl-5-(diphosphooxymethyl)pyrimidine</name>
        <dbReference type="ChEBI" id="CHEBI:57841"/>
    </ligand>
</feature>
<sequence>MLSITSASASTLDGLYAITPDTPDSDWLMPRVSAVLAGGARIVQYRSKSQDTGLRREQATETQALCREHRALFIVNDDVRLAERLGADGVHVGRSDTSVTEARRLLGPQAIIGATCHDRPELARQAVSAGASYVAFGAVFPSGTKPDVVSAPLTLFADIPPLGVPVAAIGGITVENAGLAWETGTNMLAVIGGLFDTADPAAAARAILAARRWPMLSRRLPQQHQHDSLARRGKP</sequence>
<feature type="binding site" evidence="9">
    <location>
        <position position="77"/>
    </location>
    <ligand>
        <name>Mg(2+)</name>
        <dbReference type="ChEBI" id="CHEBI:18420"/>
    </ligand>
</feature>
<dbReference type="Gene3D" id="3.20.20.70">
    <property type="entry name" value="Aldolase class I"/>
    <property type="match status" value="1"/>
</dbReference>
<keyword evidence="3 9" id="KW-0479">Metal-binding</keyword>
<comment type="catalytic activity">
    <reaction evidence="7 9 10">
        <text>2-(2-carboxy-4-methylthiazol-5-yl)ethyl phosphate + 4-amino-2-methyl-5-(diphosphooxymethyl)pyrimidine + 2 H(+) = thiamine phosphate + CO2 + diphosphate</text>
        <dbReference type="Rhea" id="RHEA:47848"/>
        <dbReference type="ChEBI" id="CHEBI:15378"/>
        <dbReference type="ChEBI" id="CHEBI:16526"/>
        <dbReference type="ChEBI" id="CHEBI:33019"/>
        <dbReference type="ChEBI" id="CHEBI:37575"/>
        <dbReference type="ChEBI" id="CHEBI:57841"/>
        <dbReference type="ChEBI" id="CHEBI:62890"/>
        <dbReference type="EC" id="2.5.1.3"/>
    </reaction>
</comment>
<dbReference type="UniPathway" id="UPA00060">
    <property type="reaction ID" value="UER00141"/>
</dbReference>
<dbReference type="Pfam" id="PF02581">
    <property type="entry name" value="TMP-TENI"/>
    <property type="match status" value="1"/>
</dbReference>
<evidence type="ECO:0000256" key="8">
    <source>
        <dbReference type="ARBA" id="ARBA00047883"/>
    </source>
</evidence>
<evidence type="ECO:0000256" key="1">
    <source>
        <dbReference type="ARBA" id="ARBA00005165"/>
    </source>
</evidence>
<gene>
    <name evidence="9" type="primary">thiE</name>
    <name evidence="13" type="ORF">DWG20_00070</name>
</gene>
<comment type="catalytic activity">
    <reaction evidence="8 9 10">
        <text>2-[(2R,5Z)-2-carboxy-4-methylthiazol-5(2H)-ylidene]ethyl phosphate + 4-amino-2-methyl-5-(diphosphooxymethyl)pyrimidine + 2 H(+) = thiamine phosphate + CO2 + diphosphate</text>
        <dbReference type="Rhea" id="RHEA:47844"/>
        <dbReference type="ChEBI" id="CHEBI:15378"/>
        <dbReference type="ChEBI" id="CHEBI:16526"/>
        <dbReference type="ChEBI" id="CHEBI:33019"/>
        <dbReference type="ChEBI" id="CHEBI:37575"/>
        <dbReference type="ChEBI" id="CHEBI:57841"/>
        <dbReference type="ChEBI" id="CHEBI:62899"/>
        <dbReference type="EC" id="2.5.1.3"/>
    </reaction>
</comment>
<proteinExistence type="inferred from homology"/>
<dbReference type="NCBIfam" id="TIGR00693">
    <property type="entry name" value="thiE"/>
    <property type="match status" value="1"/>
</dbReference>
<feature type="binding site" evidence="9">
    <location>
        <position position="76"/>
    </location>
    <ligand>
        <name>4-amino-2-methyl-5-(diphosphooxymethyl)pyrimidine</name>
        <dbReference type="ChEBI" id="CHEBI:57841"/>
    </ligand>
</feature>
<feature type="binding site" evidence="9">
    <location>
        <position position="115"/>
    </location>
    <ligand>
        <name>4-amino-2-methyl-5-(diphosphooxymethyl)pyrimidine</name>
        <dbReference type="ChEBI" id="CHEBI:57841"/>
    </ligand>
</feature>
<comment type="similarity">
    <text evidence="9 10">Belongs to the thiamine-phosphate synthase family.</text>
</comment>
<evidence type="ECO:0000313" key="14">
    <source>
        <dbReference type="Proteomes" id="UP000254537"/>
    </source>
</evidence>
<dbReference type="Proteomes" id="UP000254537">
    <property type="component" value="Chromosome"/>
</dbReference>
<dbReference type="PANTHER" id="PTHR20857:SF15">
    <property type="entry name" value="THIAMINE-PHOSPHATE SYNTHASE"/>
    <property type="match status" value="1"/>
</dbReference>
<name>A0A345Y204_9NEIS</name>
<dbReference type="AlphaFoldDB" id="A0A345Y204"/>
<comment type="pathway">
    <text evidence="1 9 11">Cofactor biosynthesis; thiamine diphosphate biosynthesis; thiamine phosphate from 4-amino-2-methyl-5-diphosphomethylpyrimidine and 4-methyl-5-(2-phosphoethyl)-thiazole: step 1/1.</text>
</comment>